<dbReference type="AlphaFoldDB" id="A0A4Z1SXJ1"/>
<gene>
    <name evidence="2" type="ORF">GMRT_14672</name>
</gene>
<evidence type="ECO:0000313" key="3">
    <source>
        <dbReference type="Proteomes" id="UP000315496"/>
    </source>
</evidence>
<proteinExistence type="predicted"/>
<dbReference type="GO" id="GO:0010032">
    <property type="term" value="P:meiotic chromosome condensation"/>
    <property type="evidence" value="ECO:0007669"/>
    <property type="project" value="TreeGrafter"/>
</dbReference>
<name>A0A4Z1SXJ1_GIAMU</name>
<dbReference type="GO" id="GO:0051306">
    <property type="term" value="P:mitotic sister chromatid separation"/>
    <property type="evidence" value="ECO:0007669"/>
    <property type="project" value="TreeGrafter"/>
</dbReference>
<dbReference type="GO" id="GO:0003682">
    <property type="term" value="F:chromatin binding"/>
    <property type="evidence" value="ECO:0007669"/>
    <property type="project" value="TreeGrafter"/>
</dbReference>
<comment type="caution">
    <text evidence="2">The sequence shown here is derived from an EMBL/GenBank/DDBJ whole genome shotgun (WGS) entry which is preliminary data.</text>
</comment>
<dbReference type="OrthoDB" id="10038475at2759"/>
<accession>A0A4Z1SXJ1</accession>
<sequence>MQYSDLLRPLKDMAAAWELDLHAFIDQYLSETDQANFRDAATLLIGSAQVFAYKVDYAYDFAARLFSLSEEEPSAVPHTQNATQQRSGGRTAFAQIIDPSTLPDLLAFVSTTRRTWSGIEFIDGFTEPKFDVVPDTVNYHIVPKQSASVLAVGAVDHASLTTTPLYRAYRDLISSTFLLEQWQIDKLYPALGLVLPNAQIGLHSMQALVRTLRSSALNESLIGKGSRLDQGNPVCTATPLVLCTAQRDFYESRLGIPETTPNRLLYPDESLLDRHPDQMDHPDQIDQQQLSSGSQLIFDMTESDPIDENDGLVQAQDEPSVKRGILDLGEFYNALLEPLINIDEGGNNKQAIRRLDTAPLEALRKELLDDLGHMPGAFAKQVLREGLSAAKGIGFKVAPKTTTERQLAPHSSGDIDGFGPGLNLLALEPGIGGSPSGPQRHQNLELPPTTPTTDFETIMQAKLAEIRQRTAAYRPAATVALSSWSTYIGKILCSEIEKPAFRIEELMEKYSTTTIPERATLSSICLEEDKCSKSDISRAFAAFLHLATDNKCILETVGSDIRISLV</sequence>
<dbReference type="Proteomes" id="UP000315496">
    <property type="component" value="Chromosome 5"/>
</dbReference>
<reference evidence="2 3" key="1">
    <citation type="submission" date="2019-05" db="EMBL/GenBank/DDBJ databases">
        <title>The compact genome of Giardia muris reveals important steps in the evolution of intestinal protozoan parasites.</title>
        <authorList>
            <person name="Xu F."/>
            <person name="Jimenez-Gonzalez A."/>
            <person name="Einarsson E."/>
            <person name="Astvaldsson A."/>
            <person name="Peirasmaki D."/>
            <person name="Eckmann L."/>
            <person name="Andersson J.O."/>
            <person name="Svard S.G."/>
            <person name="Jerlstrom-Hultqvist J."/>
        </authorList>
    </citation>
    <scope>NUCLEOTIDE SEQUENCE [LARGE SCALE GENOMIC DNA]</scope>
    <source>
        <strain evidence="2 3">Roberts-Thomson</strain>
    </source>
</reference>
<dbReference type="GO" id="GO:0000796">
    <property type="term" value="C:condensin complex"/>
    <property type="evidence" value="ECO:0007669"/>
    <property type="project" value="TreeGrafter"/>
</dbReference>
<dbReference type="PANTHER" id="PTHR14324">
    <property type="entry name" value="CONDENSIN-2 COMPLEX SUBUNIT H2"/>
    <property type="match status" value="1"/>
</dbReference>
<keyword evidence="3" id="KW-1185">Reference proteome</keyword>
<organism evidence="2 3">
    <name type="scientific">Giardia muris</name>
    <dbReference type="NCBI Taxonomy" id="5742"/>
    <lineage>
        <taxon>Eukaryota</taxon>
        <taxon>Metamonada</taxon>
        <taxon>Diplomonadida</taxon>
        <taxon>Hexamitidae</taxon>
        <taxon>Giardiinae</taxon>
        <taxon>Giardia</taxon>
    </lineage>
</organism>
<dbReference type="InterPro" id="IPR009378">
    <property type="entry name" value="H2_N"/>
</dbReference>
<dbReference type="PANTHER" id="PTHR14324:SF3">
    <property type="entry name" value="CONDENSIN-2 COMPLEX SUBUNIT H2"/>
    <property type="match status" value="1"/>
</dbReference>
<dbReference type="InterPro" id="IPR031739">
    <property type="entry name" value="Ncaph2"/>
</dbReference>
<evidence type="ECO:0000313" key="2">
    <source>
        <dbReference type="EMBL" id="TNJ26413.1"/>
    </source>
</evidence>
<evidence type="ECO:0000259" key="1">
    <source>
        <dbReference type="Pfam" id="PF06278"/>
    </source>
</evidence>
<feature type="domain" description="Condensin II complex subunit H2 N-terminal" evidence="1">
    <location>
        <begin position="2"/>
        <end position="77"/>
    </location>
</feature>
<protein>
    <recommendedName>
        <fullName evidence="1">Condensin II complex subunit H2 N-terminal domain-containing protein</fullName>
    </recommendedName>
</protein>
<dbReference type="EMBL" id="VDLU01000005">
    <property type="protein sequence ID" value="TNJ26413.1"/>
    <property type="molecule type" value="Genomic_DNA"/>
</dbReference>
<dbReference type="GO" id="GO:0005634">
    <property type="term" value="C:nucleus"/>
    <property type="evidence" value="ECO:0007669"/>
    <property type="project" value="TreeGrafter"/>
</dbReference>
<dbReference type="VEuPathDB" id="GiardiaDB:GMRT_14672"/>
<dbReference type="Pfam" id="PF06278">
    <property type="entry name" value="CNDH2_N"/>
    <property type="match status" value="1"/>
</dbReference>